<protein>
    <submittedName>
        <fullName evidence="1">Uncharacterized protein arn.3</fullName>
    </submittedName>
</protein>
<evidence type="ECO:0000313" key="2">
    <source>
        <dbReference type="Proteomes" id="UP000000330"/>
    </source>
</evidence>
<accession>Q6J2N6</accession>
<sequence>MTGRPLKDVNERTGYIELPEIIISAANRSPDGLVVMCKRHGSPDFYEITDKIFGSHTPSGELVRYHDWDQGFVSNRRDFLTREEAWEVAKNANQIRRVTGQPGTLYSEDMY</sequence>
<dbReference type="KEGG" id="vg:10323063"/>
<dbReference type="InterPro" id="IPR058630">
    <property type="entry name" value="T4_Y16D"/>
</dbReference>
<evidence type="ECO:0000313" key="1">
    <source>
        <dbReference type="EMBL" id="AAT38497.1"/>
    </source>
</evidence>
<organism evidence="1 2">
    <name type="scientific">Acinetobacter phage 133</name>
    <dbReference type="NCBI Taxonomy" id="2919552"/>
    <lineage>
        <taxon>Viruses</taxon>
        <taxon>Duplodnaviria</taxon>
        <taxon>Heunggongvirae</taxon>
        <taxon>Uroviricota</taxon>
        <taxon>Caudoviricetes</taxon>
        <taxon>Pantevenvirales</taxon>
        <taxon>Straboviridae</taxon>
        <taxon>Tevenvirinae</taxon>
        <taxon>Centumtrigintavirus</taxon>
        <taxon>Centumtrigintavirus cv133</taxon>
        <taxon>Acinetobacter virus 133</taxon>
    </lineage>
</organism>
<proteinExistence type="predicted"/>
<reference evidence="1 2" key="1">
    <citation type="journal article" date="2010" name="Virol. J.">
        <title>Genomes of the T4-related bacteriophages as windows on microbial genome evolution.</title>
        <authorList>
            <person name="Petrov V.M."/>
            <person name="Ratnayaka S."/>
            <person name="Nolan J.M."/>
            <person name="Miller E.S."/>
            <person name="Karam J.D."/>
        </authorList>
    </citation>
    <scope>NUCLEOTIDE SEQUENCE [LARGE SCALE GENOMIC DNA]</scope>
    <source>
        <strain evidence="1">Acj133</strain>
    </source>
</reference>
<keyword evidence="2" id="KW-1185">Reference proteome</keyword>
<dbReference type="Pfam" id="PF26092">
    <property type="entry name" value="T4_Y16D"/>
    <property type="match status" value="1"/>
</dbReference>
<name>Q6J2N6_9CAUD</name>
<dbReference type="Proteomes" id="UP000000330">
    <property type="component" value="Segment"/>
</dbReference>
<gene>
    <name evidence="1" type="primary">arn.3</name>
    <name evidence="1" type="ORF">Acj133p076</name>
</gene>
<dbReference type="GeneID" id="10323063"/>
<dbReference type="RefSeq" id="YP_004300657.1">
    <property type="nucleotide sequence ID" value="NC_015250.1"/>
</dbReference>
<dbReference type="EMBL" id="HM114315">
    <property type="protein sequence ID" value="AAT38497.1"/>
    <property type="molecule type" value="Genomic_DNA"/>
</dbReference>